<dbReference type="EMBL" id="CP019791">
    <property type="protein sequence ID" value="AQT68171.1"/>
    <property type="molecule type" value="Genomic_DNA"/>
</dbReference>
<protein>
    <submittedName>
        <fullName evidence="1">Uncharacterized protein</fullName>
    </submittedName>
</protein>
<keyword evidence="2" id="KW-1185">Reference proteome</keyword>
<gene>
    <name evidence="1" type="ORF">STSP2_01326</name>
</gene>
<evidence type="ECO:0000313" key="1">
    <source>
        <dbReference type="EMBL" id="AQT68171.1"/>
    </source>
</evidence>
<dbReference type="STRING" id="1936003.STSP2_01326"/>
<accession>A0A1U9NJS2</accession>
<dbReference type="Proteomes" id="UP000189674">
    <property type="component" value="Chromosome"/>
</dbReference>
<sequence>MLQKNNTFFEIVIIGHKSLTYKAIHPYVVGVVHNFIAWVTYDTRNSPPKH</sequence>
<dbReference type="AlphaFoldDB" id="A0A1U9NJS2"/>
<organism evidence="1 2">
    <name type="scientific">Anaerohalosphaera lusitana</name>
    <dbReference type="NCBI Taxonomy" id="1936003"/>
    <lineage>
        <taxon>Bacteria</taxon>
        <taxon>Pseudomonadati</taxon>
        <taxon>Planctomycetota</taxon>
        <taxon>Phycisphaerae</taxon>
        <taxon>Sedimentisphaerales</taxon>
        <taxon>Anaerohalosphaeraceae</taxon>
        <taxon>Anaerohalosphaera</taxon>
    </lineage>
</organism>
<proteinExistence type="predicted"/>
<evidence type="ECO:0000313" key="2">
    <source>
        <dbReference type="Proteomes" id="UP000189674"/>
    </source>
</evidence>
<reference evidence="2" key="1">
    <citation type="submission" date="2017-02" db="EMBL/GenBank/DDBJ databases">
        <title>Comparative genomics and description of representatives of a novel lineage of planctomycetes thriving in anoxic sediments.</title>
        <authorList>
            <person name="Spring S."/>
            <person name="Bunk B."/>
            <person name="Sproer C."/>
        </authorList>
    </citation>
    <scope>NUCLEOTIDE SEQUENCE [LARGE SCALE GENOMIC DNA]</scope>
    <source>
        <strain evidence="2">ST-NAGAB-D1</strain>
    </source>
</reference>
<dbReference type="KEGG" id="alus:STSP2_01326"/>
<name>A0A1U9NJS2_9BACT</name>